<comment type="caution">
    <text evidence="4">The sequence shown here is derived from an EMBL/GenBank/DDBJ whole genome shotgun (WGS) entry which is preliminary data.</text>
</comment>
<dbReference type="InterPro" id="IPR023578">
    <property type="entry name" value="Ras_GEF_dom_sf"/>
</dbReference>
<evidence type="ECO:0000313" key="4">
    <source>
        <dbReference type="EMBL" id="KAF5553186.1"/>
    </source>
</evidence>
<evidence type="ECO:0000256" key="2">
    <source>
        <dbReference type="PROSITE-ProRule" id="PRU00168"/>
    </source>
</evidence>
<dbReference type="InterPro" id="IPR008937">
    <property type="entry name" value="Ras-like_GEF"/>
</dbReference>
<dbReference type="Gene3D" id="1.10.840.10">
    <property type="entry name" value="Ras guanine-nucleotide exchange factors catalytic domain"/>
    <property type="match status" value="1"/>
</dbReference>
<dbReference type="GO" id="GO:0007265">
    <property type="term" value="P:Ras protein signal transduction"/>
    <property type="evidence" value="ECO:0007669"/>
    <property type="project" value="TreeGrafter"/>
</dbReference>
<dbReference type="PROSITE" id="PS50009">
    <property type="entry name" value="RASGEF_CAT"/>
    <property type="match status" value="1"/>
</dbReference>
<reference evidence="4 5" key="1">
    <citation type="submission" date="2020-05" db="EMBL/GenBank/DDBJ databases">
        <title>Identification and distribution of gene clusters putatively required for synthesis of sphingolipid metabolism inhibitors in phylogenetically diverse species of the filamentous fungus Fusarium.</title>
        <authorList>
            <person name="Kim H.-S."/>
            <person name="Busman M."/>
            <person name="Brown D.W."/>
            <person name="Divon H."/>
            <person name="Uhlig S."/>
            <person name="Proctor R.H."/>
        </authorList>
    </citation>
    <scope>NUCLEOTIDE SEQUENCE [LARGE SCALE GENOMIC DNA]</scope>
    <source>
        <strain evidence="4 5">NRRL 25196</strain>
    </source>
</reference>
<organism evidence="4 5">
    <name type="scientific">Fusarium napiforme</name>
    <dbReference type="NCBI Taxonomy" id="42672"/>
    <lineage>
        <taxon>Eukaryota</taxon>
        <taxon>Fungi</taxon>
        <taxon>Dikarya</taxon>
        <taxon>Ascomycota</taxon>
        <taxon>Pezizomycotina</taxon>
        <taxon>Sordariomycetes</taxon>
        <taxon>Hypocreomycetidae</taxon>
        <taxon>Hypocreales</taxon>
        <taxon>Nectriaceae</taxon>
        <taxon>Fusarium</taxon>
        <taxon>Fusarium fujikuroi species complex</taxon>
    </lineage>
</organism>
<protein>
    <submittedName>
        <fullName evidence="4">Ras guanine-nucleotide exchange protein</fullName>
    </submittedName>
</protein>
<dbReference type="Pfam" id="PF00617">
    <property type="entry name" value="RasGEF"/>
    <property type="match status" value="1"/>
</dbReference>
<name>A0A8H5JHD6_9HYPO</name>
<gene>
    <name evidence="4" type="ORF">FNAPI_6791</name>
</gene>
<accession>A0A8H5JHD6</accession>
<dbReference type="GO" id="GO:0005085">
    <property type="term" value="F:guanyl-nucleotide exchange factor activity"/>
    <property type="evidence" value="ECO:0007669"/>
    <property type="project" value="UniProtKB-KW"/>
</dbReference>
<dbReference type="EMBL" id="JAAOAO010000251">
    <property type="protein sequence ID" value="KAF5553186.1"/>
    <property type="molecule type" value="Genomic_DNA"/>
</dbReference>
<dbReference type="Proteomes" id="UP000574317">
    <property type="component" value="Unassembled WGS sequence"/>
</dbReference>
<dbReference type="AlphaFoldDB" id="A0A8H5JHD6"/>
<dbReference type="InterPro" id="IPR036964">
    <property type="entry name" value="RASGEF_cat_dom_sf"/>
</dbReference>
<proteinExistence type="predicted"/>
<evidence type="ECO:0000256" key="1">
    <source>
        <dbReference type="ARBA" id="ARBA00022658"/>
    </source>
</evidence>
<dbReference type="PANTHER" id="PTHR23113:SF368">
    <property type="entry name" value="CELL DIVISION CONTROL PROTEIN 25"/>
    <property type="match status" value="1"/>
</dbReference>
<feature type="domain" description="Ras-GEF" evidence="3">
    <location>
        <begin position="1"/>
        <end position="205"/>
    </location>
</feature>
<evidence type="ECO:0000313" key="5">
    <source>
        <dbReference type="Proteomes" id="UP000574317"/>
    </source>
</evidence>
<dbReference type="InterPro" id="IPR001895">
    <property type="entry name" value="RASGEF_cat_dom"/>
</dbReference>
<evidence type="ECO:0000259" key="3">
    <source>
        <dbReference type="PROSITE" id="PS50009"/>
    </source>
</evidence>
<sequence>MCQLTNGISNWVKESALTEAEPNARGYVIETWILIAQHLFQLSNFDGLVAVTSGLDDTSVLRLKQSWDAVSIQAKESFRSLRRIVDPSENRKTLRALFSSSSAPRLPFLAFLGSYLSQLVFTDEYHKVKEGEVSSGSDEKIINWEKYARIASIVKGLVSNQQPFDIVPDIELQMWIGKKTLEFWCADQNCLQEIYYQRSKFLESALMVHVVP</sequence>
<keyword evidence="1 2" id="KW-0344">Guanine-nucleotide releasing factor</keyword>
<dbReference type="PANTHER" id="PTHR23113">
    <property type="entry name" value="GUANINE NUCLEOTIDE EXCHANGE FACTOR"/>
    <property type="match status" value="1"/>
</dbReference>
<dbReference type="SUPFAM" id="SSF48366">
    <property type="entry name" value="Ras GEF"/>
    <property type="match status" value="1"/>
</dbReference>
<dbReference type="GO" id="GO:0005886">
    <property type="term" value="C:plasma membrane"/>
    <property type="evidence" value="ECO:0007669"/>
    <property type="project" value="TreeGrafter"/>
</dbReference>
<keyword evidence="5" id="KW-1185">Reference proteome</keyword>
<dbReference type="SMART" id="SM00147">
    <property type="entry name" value="RasGEF"/>
    <property type="match status" value="1"/>
</dbReference>